<keyword evidence="2" id="KW-0479">Metal-binding</keyword>
<proteinExistence type="predicted"/>
<evidence type="ECO:0000256" key="2">
    <source>
        <dbReference type="ARBA" id="ARBA00022723"/>
    </source>
</evidence>
<reference evidence="9" key="2">
    <citation type="submission" date="2015-07" db="EMBL/GenBank/DDBJ databases">
        <title>Contrasting host-pathogen interactions and genome evolution in two generalist and specialist microsporidian pathogens of mosquitoes.</title>
        <authorList>
            <consortium name="The Broad Institute Genomics Platform"/>
            <consortium name="The Broad Institute Genome Sequencing Center for Infectious Disease"/>
            <person name="Cuomo C.A."/>
            <person name="Sanscrainte N.D."/>
            <person name="Goldberg J.M."/>
            <person name="Heiman D."/>
            <person name="Young S."/>
            <person name="Zeng Q."/>
            <person name="Becnel J.J."/>
            <person name="Birren B.W."/>
        </authorList>
    </citation>
    <scope>NUCLEOTIDE SEQUENCE [LARGE SCALE GENOMIC DNA]</scope>
    <source>
        <strain evidence="9">USNM 41457</strain>
    </source>
</reference>
<gene>
    <name evidence="8" type="ORF">EDEG_02755</name>
</gene>
<accession>J9DJS6</accession>
<evidence type="ECO:0000256" key="3">
    <source>
        <dbReference type="ARBA" id="ARBA00022771"/>
    </source>
</evidence>
<dbReference type="CDD" id="cd00202">
    <property type="entry name" value="ZnF_GATA"/>
    <property type="match status" value="1"/>
</dbReference>
<comment type="subcellular location">
    <subcellularLocation>
        <location evidence="1">Nucleus</location>
    </subcellularLocation>
</comment>
<evidence type="ECO:0000256" key="1">
    <source>
        <dbReference type="ARBA" id="ARBA00004123"/>
    </source>
</evidence>
<sequence>MLDKHIRCKNCNTNATPLWRRYNRDYLCNACGLYMRIHQKHRPVELASGNIKQRVRNRKSSQIDGLKSAKSCSSEENFPNNVNYRSGSYEDFERCFPVILSKKFEESEKDIKKRQYEIEKSFQNLQYKKDNIMMQEKLRQIKEKNFFKRTSGSFAGVISNKKFVDPFDFLTKHKVEMGNNLNAINNLVKKIEENNGFEEPKKLWIGDLSFIQVNTRHILV</sequence>
<dbReference type="GO" id="GO:0005634">
    <property type="term" value="C:nucleus"/>
    <property type="evidence" value="ECO:0007669"/>
    <property type="project" value="UniProtKB-SubCell"/>
</dbReference>
<dbReference type="Proteomes" id="UP000003163">
    <property type="component" value="Unassembled WGS sequence"/>
</dbReference>
<dbReference type="GO" id="GO:0000978">
    <property type="term" value="F:RNA polymerase II cis-regulatory region sequence-specific DNA binding"/>
    <property type="evidence" value="ECO:0007669"/>
    <property type="project" value="TreeGrafter"/>
</dbReference>
<keyword evidence="9" id="KW-1185">Reference proteome</keyword>
<dbReference type="PANTHER" id="PTHR10071:SF281">
    <property type="entry name" value="BOX A-BINDING FACTOR-RELATED"/>
    <property type="match status" value="1"/>
</dbReference>
<dbReference type="InterPro" id="IPR013088">
    <property type="entry name" value="Znf_NHR/GATA"/>
</dbReference>
<comment type="caution">
    <text evidence="8">The sequence shown here is derived from an EMBL/GenBank/DDBJ whole genome shotgun (WGS) entry which is preliminary data.</text>
</comment>
<dbReference type="OrthoDB" id="515401at2759"/>
<dbReference type="GO" id="GO:0008270">
    <property type="term" value="F:zinc ion binding"/>
    <property type="evidence" value="ECO:0007669"/>
    <property type="project" value="UniProtKB-KW"/>
</dbReference>
<evidence type="ECO:0000256" key="5">
    <source>
        <dbReference type="ARBA" id="ARBA00023242"/>
    </source>
</evidence>
<dbReference type="GO" id="GO:0000122">
    <property type="term" value="P:negative regulation of transcription by RNA polymerase II"/>
    <property type="evidence" value="ECO:0007669"/>
    <property type="project" value="TreeGrafter"/>
</dbReference>
<dbReference type="InterPro" id="IPR039355">
    <property type="entry name" value="Transcription_factor_GATA"/>
</dbReference>
<dbReference type="Pfam" id="PF00320">
    <property type="entry name" value="GATA"/>
    <property type="match status" value="1"/>
</dbReference>
<dbReference type="SMART" id="SM00401">
    <property type="entry name" value="ZnF_GATA"/>
    <property type="match status" value="1"/>
</dbReference>
<dbReference type="HOGENOM" id="CLU_1255977_0_0_1"/>
<name>J9DJS6_EDHAE</name>
<feature type="domain" description="GATA-type" evidence="7">
    <location>
        <begin position="2"/>
        <end position="54"/>
    </location>
</feature>
<dbReference type="PANTHER" id="PTHR10071">
    <property type="entry name" value="TRANSCRIPTION FACTOR GATA FAMILY MEMBER"/>
    <property type="match status" value="1"/>
</dbReference>
<dbReference type="SUPFAM" id="SSF57716">
    <property type="entry name" value="Glucocorticoid receptor-like (DNA-binding domain)"/>
    <property type="match status" value="1"/>
</dbReference>
<dbReference type="Gene3D" id="3.30.50.10">
    <property type="entry name" value="Erythroid Transcription Factor GATA-1, subunit A"/>
    <property type="match status" value="1"/>
</dbReference>
<dbReference type="STRING" id="1003232.J9DJS6"/>
<keyword evidence="5" id="KW-0539">Nucleus</keyword>
<dbReference type="EMBL" id="AFBI03000053">
    <property type="protein sequence ID" value="EJW02875.1"/>
    <property type="molecule type" value="Genomic_DNA"/>
</dbReference>
<dbReference type="VEuPathDB" id="MicrosporidiaDB:EDEG_02755"/>
<organism evidence="8 9">
    <name type="scientific">Edhazardia aedis (strain USNM 41457)</name>
    <name type="common">Microsporidian parasite</name>
    <dbReference type="NCBI Taxonomy" id="1003232"/>
    <lineage>
        <taxon>Eukaryota</taxon>
        <taxon>Fungi</taxon>
        <taxon>Fungi incertae sedis</taxon>
        <taxon>Microsporidia</taxon>
        <taxon>Edhazardia</taxon>
    </lineage>
</organism>
<protein>
    <recommendedName>
        <fullName evidence="7">GATA-type domain-containing protein</fullName>
    </recommendedName>
</protein>
<dbReference type="AlphaFoldDB" id="J9DJS6"/>
<dbReference type="GO" id="GO:0000981">
    <property type="term" value="F:DNA-binding transcription factor activity, RNA polymerase II-specific"/>
    <property type="evidence" value="ECO:0007669"/>
    <property type="project" value="TreeGrafter"/>
</dbReference>
<dbReference type="InParanoid" id="J9DJS6"/>
<evidence type="ECO:0000256" key="6">
    <source>
        <dbReference type="PROSITE-ProRule" id="PRU00094"/>
    </source>
</evidence>
<evidence type="ECO:0000256" key="4">
    <source>
        <dbReference type="ARBA" id="ARBA00022833"/>
    </source>
</evidence>
<evidence type="ECO:0000313" key="9">
    <source>
        <dbReference type="Proteomes" id="UP000003163"/>
    </source>
</evidence>
<keyword evidence="3 6" id="KW-0863">Zinc-finger</keyword>
<reference evidence="8 9" key="1">
    <citation type="submission" date="2011-08" db="EMBL/GenBank/DDBJ databases">
        <authorList>
            <person name="Liu Z.J."/>
            <person name="Shi F.L."/>
            <person name="Lu J.Q."/>
            <person name="Li M."/>
            <person name="Wang Z.L."/>
        </authorList>
    </citation>
    <scope>NUCLEOTIDE SEQUENCE [LARGE SCALE GENOMIC DNA]</scope>
    <source>
        <strain evidence="8 9">USNM 41457</strain>
    </source>
</reference>
<evidence type="ECO:0000259" key="7">
    <source>
        <dbReference type="PROSITE" id="PS50114"/>
    </source>
</evidence>
<keyword evidence="4" id="KW-0862">Zinc</keyword>
<dbReference type="GO" id="GO:0045944">
    <property type="term" value="P:positive regulation of transcription by RNA polymerase II"/>
    <property type="evidence" value="ECO:0007669"/>
    <property type="project" value="TreeGrafter"/>
</dbReference>
<dbReference type="InterPro" id="IPR000679">
    <property type="entry name" value="Znf_GATA"/>
</dbReference>
<evidence type="ECO:0000313" key="8">
    <source>
        <dbReference type="EMBL" id="EJW02875.1"/>
    </source>
</evidence>
<dbReference type="PROSITE" id="PS50114">
    <property type="entry name" value="GATA_ZN_FINGER_2"/>
    <property type="match status" value="1"/>
</dbReference>